<sequence length="588" mass="63679">MYTTSVAFFEAIWDAGVRYCFVNLGSDHPSIIEAMVTGQRKKDGRFPKIITCPNEMVALSLADGYARLTNKPQCVIVHVDVGTQALAAAVHNASAGRAPVLIFAGVTPITQEGEMRGSKGEYIHWCQDAHDQMAIVSQYCRYSAEIKAGQNVKQLVNRALSFATSGPKGPVYLCGSREVMEAEIKPYSLNQEYWNPVEPSALPPSGVKAIAEALANASEPLVITGYSGRNHEAVGELVKLADKIRGLRVLDTGGSDMSFPATHPAWLGMRFGADDSIRTADVILVLDCDVPWIPTQCRPKEGAKIYHVDSDPLKKQVRLFYIDALARYNADSQVALEQLNGYIDSSGLGQQLSTSLFDERWTMLQKSHEKKLAEISASAKLNEDGSFSASYLINRIRKACPKDTIWVIEAVTNTFQVADQIQADIPGSWINCGGAGLGWSGGGALGVKLATNDSDKPKFVCQIVGDGTYLFSVPSSVYWISQRYNIPILTIVLNNNGWNAPRRSLLLVHPEGEGSKVDNEEINISFAPSPDYAGIARAASGGRIWAGRASRVGELETRLDEAVESVLGGTSAVLDAQLDGSKGKYGEE</sequence>
<dbReference type="Pfam" id="PF00205">
    <property type="entry name" value="TPP_enzyme_M"/>
    <property type="match status" value="1"/>
</dbReference>
<evidence type="ECO:0000259" key="5">
    <source>
        <dbReference type="Pfam" id="PF02775"/>
    </source>
</evidence>
<dbReference type="PANTHER" id="PTHR18968:SF164">
    <property type="entry name" value="PYRUVATE DECARBOXYLASE"/>
    <property type="match status" value="1"/>
</dbReference>
<gene>
    <name evidence="7" type="ORF">HDK90DRAFT_117741</name>
</gene>
<reference evidence="7 8" key="1">
    <citation type="submission" date="2024-04" db="EMBL/GenBank/DDBJ databases">
        <title>Phyllosticta paracitricarpa is synonymous to the EU quarantine fungus P. citricarpa based on phylogenomic analyses.</title>
        <authorList>
            <consortium name="Lawrence Berkeley National Laboratory"/>
            <person name="Van Ingen-Buijs V.A."/>
            <person name="Van Westerhoven A.C."/>
            <person name="Haridas S."/>
            <person name="Skiadas P."/>
            <person name="Martin F."/>
            <person name="Groenewald J.Z."/>
            <person name="Crous P.W."/>
            <person name="Seidl M.F."/>
        </authorList>
    </citation>
    <scope>NUCLEOTIDE SEQUENCE [LARGE SCALE GENOMIC DNA]</scope>
    <source>
        <strain evidence="7 8">CBS 123374</strain>
    </source>
</reference>
<feature type="domain" description="Thiamine pyrophosphate enzyme central" evidence="4">
    <location>
        <begin position="207"/>
        <end position="313"/>
    </location>
</feature>
<comment type="caution">
    <text evidence="7">The sequence shown here is derived from an EMBL/GenBank/DDBJ whole genome shotgun (WGS) entry which is preliminary data.</text>
</comment>
<dbReference type="PANTHER" id="PTHR18968">
    <property type="entry name" value="THIAMINE PYROPHOSPHATE ENZYMES"/>
    <property type="match status" value="1"/>
</dbReference>
<feature type="domain" description="Thiamine pyrophosphate enzyme TPP-binding" evidence="5">
    <location>
        <begin position="415"/>
        <end position="565"/>
    </location>
</feature>
<comment type="similarity">
    <text evidence="1 3">Belongs to the TPP enzyme family.</text>
</comment>
<dbReference type="Pfam" id="PF02775">
    <property type="entry name" value="TPP_enzyme_C"/>
    <property type="match status" value="1"/>
</dbReference>
<evidence type="ECO:0000256" key="1">
    <source>
        <dbReference type="ARBA" id="ARBA00007812"/>
    </source>
</evidence>
<keyword evidence="2 3" id="KW-0786">Thiamine pyrophosphate</keyword>
<dbReference type="CDD" id="cd02002">
    <property type="entry name" value="TPP_BFDC"/>
    <property type="match status" value="1"/>
</dbReference>
<dbReference type="EMBL" id="JBBWRZ010000014">
    <property type="protein sequence ID" value="KAK8223332.1"/>
    <property type="molecule type" value="Genomic_DNA"/>
</dbReference>
<dbReference type="SUPFAM" id="SSF52467">
    <property type="entry name" value="DHS-like NAD/FAD-binding domain"/>
    <property type="match status" value="1"/>
</dbReference>
<protein>
    <submittedName>
        <fullName evidence="7">Thiamine pyrophosphate enzyme, N-terminal TPP binding domain-containing protein</fullName>
    </submittedName>
</protein>
<dbReference type="Proteomes" id="UP001492380">
    <property type="component" value="Unassembled WGS sequence"/>
</dbReference>
<dbReference type="SUPFAM" id="SSF52518">
    <property type="entry name" value="Thiamin diphosphate-binding fold (THDP-binding)"/>
    <property type="match status" value="2"/>
</dbReference>
<dbReference type="InterPro" id="IPR029061">
    <property type="entry name" value="THDP-binding"/>
</dbReference>
<keyword evidence="8" id="KW-1185">Reference proteome</keyword>
<dbReference type="InterPro" id="IPR029035">
    <property type="entry name" value="DHS-like_NAD/FAD-binding_dom"/>
</dbReference>
<accession>A0ABR1Y9I9</accession>
<name>A0ABR1Y9I9_9PEZI</name>
<dbReference type="Pfam" id="PF02776">
    <property type="entry name" value="TPP_enzyme_N"/>
    <property type="match status" value="1"/>
</dbReference>
<organism evidence="7 8">
    <name type="scientific">Phyllosticta capitalensis</name>
    <dbReference type="NCBI Taxonomy" id="121624"/>
    <lineage>
        <taxon>Eukaryota</taxon>
        <taxon>Fungi</taxon>
        <taxon>Dikarya</taxon>
        <taxon>Ascomycota</taxon>
        <taxon>Pezizomycotina</taxon>
        <taxon>Dothideomycetes</taxon>
        <taxon>Dothideomycetes incertae sedis</taxon>
        <taxon>Botryosphaeriales</taxon>
        <taxon>Phyllostictaceae</taxon>
        <taxon>Phyllosticta</taxon>
    </lineage>
</organism>
<dbReference type="Gene3D" id="3.40.50.1220">
    <property type="entry name" value="TPP-binding domain"/>
    <property type="match status" value="1"/>
</dbReference>
<dbReference type="InterPro" id="IPR045229">
    <property type="entry name" value="TPP_enz"/>
</dbReference>
<evidence type="ECO:0000259" key="6">
    <source>
        <dbReference type="Pfam" id="PF02776"/>
    </source>
</evidence>
<dbReference type="Gene3D" id="3.40.50.970">
    <property type="match status" value="2"/>
</dbReference>
<proteinExistence type="inferred from homology"/>
<feature type="domain" description="Thiamine pyrophosphate enzyme N-terminal TPP-binding" evidence="6">
    <location>
        <begin position="5"/>
        <end position="135"/>
    </location>
</feature>
<dbReference type="CDD" id="cd07035">
    <property type="entry name" value="TPP_PYR_POX_like"/>
    <property type="match status" value="1"/>
</dbReference>
<evidence type="ECO:0000256" key="2">
    <source>
        <dbReference type="ARBA" id="ARBA00023052"/>
    </source>
</evidence>
<evidence type="ECO:0000313" key="8">
    <source>
        <dbReference type="Proteomes" id="UP001492380"/>
    </source>
</evidence>
<dbReference type="InterPro" id="IPR012001">
    <property type="entry name" value="Thiamin_PyroP_enz_TPP-bd_dom"/>
</dbReference>
<dbReference type="NCBIfam" id="NF006203">
    <property type="entry name" value="PRK08327.1"/>
    <property type="match status" value="1"/>
</dbReference>
<dbReference type="InterPro" id="IPR012000">
    <property type="entry name" value="Thiamin_PyroP_enz_cen_dom"/>
</dbReference>
<evidence type="ECO:0000256" key="3">
    <source>
        <dbReference type="RuleBase" id="RU362132"/>
    </source>
</evidence>
<evidence type="ECO:0000259" key="4">
    <source>
        <dbReference type="Pfam" id="PF00205"/>
    </source>
</evidence>
<evidence type="ECO:0000313" key="7">
    <source>
        <dbReference type="EMBL" id="KAK8223332.1"/>
    </source>
</evidence>
<dbReference type="InterPro" id="IPR011766">
    <property type="entry name" value="TPP_enzyme_TPP-bd"/>
</dbReference>